<accession>A0AAX4FP86</accession>
<dbReference type="Proteomes" id="UP001304429">
    <property type="component" value="Chromosome"/>
</dbReference>
<protein>
    <submittedName>
        <fullName evidence="1">Uncharacterized protein</fullName>
    </submittedName>
</protein>
<sequence>MIIQELSDVDAMPARIGPIAAEAAIIELAERQCNMRAARSMARQECGVAGVVSAPAQDQPMLDTAFVSPDQIRSWFAIGSDGCDGTVRSP</sequence>
<name>A0AAX4FP86_XANEU</name>
<gene>
    <name evidence="1" type="ORF">R5577_09775</name>
</gene>
<organism evidence="1 2">
    <name type="scientific">Xanthomonas euvesicatoria</name>
    <dbReference type="NCBI Taxonomy" id="456327"/>
    <lineage>
        <taxon>Bacteria</taxon>
        <taxon>Pseudomonadati</taxon>
        <taxon>Pseudomonadota</taxon>
        <taxon>Gammaproteobacteria</taxon>
        <taxon>Lysobacterales</taxon>
        <taxon>Lysobacteraceae</taxon>
        <taxon>Xanthomonas</taxon>
    </lineage>
</organism>
<evidence type="ECO:0000313" key="1">
    <source>
        <dbReference type="EMBL" id="WOP58343.1"/>
    </source>
</evidence>
<reference evidence="1" key="1">
    <citation type="submission" date="2023-10" db="EMBL/GenBank/DDBJ databases">
        <title>Comparative Genomic Analysis of Tomato Bacterial Spot Xanthomonads Reveals A New Lineage of Xanthomonas euvesicatoria.</title>
        <authorList>
            <person name="Huang C.-J."/>
            <person name="Wu T.-L."/>
            <person name="Wu Y.-L."/>
            <person name="Wang R.-S."/>
            <person name="Lin Y.-C."/>
        </authorList>
    </citation>
    <scope>NUCLEOTIDE SEQUENCE</scope>
    <source>
        <strain evidence="1">T0319-01</strain>
    </source>
</reference>
<proteinExistence type="predicted"/>
<dbReference type="AlphaFoldDB" id="A0AAX4FP86"/>
<dbReference type="RefSeq" id="WP_146200114.1">
    <property type="nucleotide sequence ID" value="NZ_CP137539.1"/>
</dbReference>
<evidence type="ECO:0000313" key="2">
    <source>
        <dbReference type="Proteomes" id="UP001304429"/>
    </source>
</evidence>
<dbReference type="EMBL" id="CP137539">
    <property type="protein sequence ID" value="WOP58343.1"/>
    <property type="molecule type" value="Genomic_DNA"/>
</dbReference>